<reference evidence="1" key="1">
    <citation type="submission" date="2021-02" db="EMBL/GenBank/DDBJ databases">
        <authorList>
            <consortium name="DOE Joint Genome Institute"/>
            <person name="Ahrendt S."/>
            <person name="Looney B.P."/>
            <person name="Miyauchi S."/>
            <person name="Morin E."/>
            <person name="Drula E."/>
            <person name="Courty P.E."/>
            <person name="Chicoki N."/>
            <person name="Fauchery L."/>
            <person name="Kohler A."/>
            <person name="Kuo A."/>
            <person name="Labutti K."/>
            <person name="Pangilinan J."/>
            <person name="Lipzen A."/>
            <person name="Riley R."/>
            <person name="Andreopoulos W."/>
            <person name="He G."/>
            <person name="Johnson J."/>
            <person name="Barry K.W."/>
            <person name="Grigoriev I.V."/>
            <person name="Nagy L."/>
            <person name="Hibbett D."/>
            <person name="Henrissat B."/>
            <person name="Matheny P.B."/>
            <person name="Labbe J."/>
            <person name="Martin F."/>
        </authorList>
    </citation>
    <scope>NUCLEOTIDE SEQUENCE</scope>
    <source>
        <strain evidence="1">FP105234-sp</strain>
    </source>
</reference>
<sequence length="191" mass="20859">MYTQEIIEGIQAVVSIIDPKDDYLKIVAAEEEMNLRAATRKKEVDKDYANLKALSRILEAARTSATRPPSVPSADEHADQLNQLDATRLTMAKAINDAEGVLASKEAELARLKEEVKALEESDSAAEHDLDGTMLKLQIYRGLGFKPVDAAVDGAGRVKMLVQSGSGDTHVVKVEEGRQENVELLWKLASS</sequence>
<dbReference type="EMBL" id="MU276116">
    <property type="protein sequence ID" value="KAI0041544.1"/>
    <property type="molecule type" value="Genomic_DNA"/>
</dbReference>
<evidence type="ECO:0000313" key="2">
    <source>
        <dbReference type="Proteomes" id="UP000814033"/>
    </source>
</evidence>
<gene>
    <name evidence="1" type="ORF">FA95DRAFT_681289</name>
</gene>
<protein>
    <submittedName>
        <fullName evidence="1">Uncharacterized protein</fullName>
    </submittedName>
</protein>
<name>A0ACB8RBJ0_9AGAM</name>
<reference evidence="1" key="2">
    <citation type="journal article" date="2022" name="New Phytol.">
        <title>Evolutionary transition to the ectomycorrhizal habit in the genomes of a hyperdiverse lineage of mushroom-forming fungi.</title>
        <authorList>
            <person name="Looney B."/>
            <person name="Miyauchi S."/>
            <person name="Morin E."/>
            <person name="Drula E."/>
            <person name="Courty P.E."/>
            <person name="Kohler A."/>
            <person name="Kuo A."/>
            <person name="LaButti K."/>
            <person name="Pangilinan J."/>
            <person name="Lipzen A."/>
            <person name="Riley R."/>
            <person name="Andreopoulos W."/>
            <person name="He G."/>
            <person name="Johnson J."/>
            <person name="Nolan M."/>
            <person name="Tritt A."/>
            <person name="Barry K.W."/>
            <person name="Grigoriev I.V."/>
            <person name="Nagy L.G."/>
            <person name="Hibbett D."/>
            <person name="Henrissat B."/>
            <person name="Matheny P.B."/>
            <person name="Labbe J."/>
            <person name="Martin F.M."/>
        </authorList>
    </citation>
    <scope>NUCLEOTIDE SEQUENCE</scope>
    <source>
        <strain evidence="1">FP105234-sp</strain>
    </source>
</reference>
<evidence type="ECO:0000313" key="1">
    <source>
        <dbReference type="EMBL" id="KAI0041544.1"/>
    </source>
</evidence>
<comment type="caution">
    <text evidence="1">The sequence shown here is derived from an EMBL/GenBank/DDBJ whole genome shotgun (WGS) entry which is preliminary data.</text>
</comment>
<keyword evidence="2" id="KW-1185">Reference proteome</keyword>
<accession>A0ACB8RBJ0</accession>
<organism evidence="1 2">
    <name type="scientific">Auriscalpium vulgare</name>
    <dbReference type="NCBI Taxonomy" id="40419"/>
    <lineage>
        <taxon>Eukaryota</taxon>
        <taxon>Fungi</taxon>
        <taxon>Dikarya</taxon>
        <taxon>Basidiomycota</taxon>
        <taxon>Agaricomycotina</taxon>
        <taxon>Agaricomycetes</taxon>
        <taxon>Russulales</taxon>
        <taxon>Auriscalpiaceae</taxon>
        <taxon>Auriscalpium</taxon>
    </lineage>
</organism>
<dbReference type="Proteomes" id="UP000814033">
    <property type="component" value="Unassembled WGS sequence"/>
</dbReference>
<proteinExistence type="predicted"/>